<protein>
    <submittedName>
        <fullName evidence="6">PIN domain-containing protein</fullName>
    </submittedName>
</protein>
<feature type="domain" description="PIN" evidence="5">
    <location>
        <begin position="20"/>
        <end position="129"/>
    </location>
</feature>
<keyword evidence="3" id="KW-0378">Hydrolase</keyword>
<dbReference type="InterPro" id="IPR029060">
    <property type="entry name" value="PIN-like_dom_sf"/>
</dbReference>
<gene>
    <name evidence="6" type="ORF">ACTOB_001976</name>
</gene>
<dbReference type="SUPFAM" id="SSF88723">
    <property type="entry name" value="PIN domain-like"/>
    <property type="match status" value="1"/>
</dbReference>
<dbReference type="Gene3D" id="3.40.50.1010">
    <property type="entry name" value="5'-nuclease"/>
    <property type="match status" value="1"/>
</dbReference>
<dbReference type="Proteomes" id="UP001240150">
    <property type="component" value="Chromosome"/>
</dbReference>
<keyword evidence="1" id="KW-0540">Nuclease</keyword>
<evidence type="ECO:0000256" key="2">
    <source>
        <dbReference type="ARBA" id="ARBA00022723"/>
    </source>
</evidence>
<evidence type="ECO:0000256" key="3">
    <source>
        <dbReference type="ARBA" id="ARBA00022801"/>
    </source>
</evidence>
<keyword evidence="2" id="KW-0479">Metal-binding</keyword>
<name>A0ABY8WL52_9ACTN</name>
<keyword evidence="7" id="KW-1185">Reference proteome</keyword>
<proteinExistence type="predicted"/>
<accession>A0ABY8WL52</accession>
<evidence type="ECO:0000256" key="4">
    <source>
        <dbReference type="ARBA" id="ARBA00022842"/>
    </source>
</evidence>
<evidence type="ECO:0000259" key="5">
    <source>
        <dbReference type="Pfam" id="PF01850"/>
    </source>
</evidence>
<keyword evidence="4" id="KW-0460">Magnesium</keyword>
<evidence type="ECO:0000313" key="7">
    <source>
        <dbReference type="Proteomes" id="UP001240150"/>
    </source>
</evidence>
<dbReference type="RefSeq" id="WP_284919761.1">
    <property type="nucleotide sequence ID" value="NZ_CP126980.1"/>
</dbReference>
<reference evidence="6 7" key="1">
    <citation type="submission" date="2023-06" db="EMBL/GenBank/DDBJ databases">
        <authorList>
            <person name="Yushchuk O."/>
            <person name="Binda E."/>
            <person name="Ruckert-Reed C."/>
            <person name="Fedorenko V."/>
            <person name="Kalinowski J."/>
            <person name="Marinelli F."/>
        </authorList>
    </citation>
    <scope>NUCLEOTIDE SEQUENCE [LARGE SCALE GENOMIC DNA]</scope>
    <source>
        <strain evidence="6 7">NRRL 3884</strain>
    </source>
</reference>
<organism evidence="6 7">
    <name type="scientific">Actinoplanes oblitus</name>
    <dbReference type="NCBI Taxonomy" id="3040509"/>
    <lineage>
        <taxon>Bacteria</taxon>
        <taxon>Bacillati</taxon>
        <taxon>Actinomycetota</taxon>
        <taxon>Actinomycetes</taxon>
        <taxon>Micromonosporales</taxon>
        <taxon>Micromonosporaceae</taxon>
        <taxon>Actinoplanes</taxon>
    </lineage>
</organism>
<sequence>MTTAAGRAGADSATPANGLVYDTGALVAAERGDRDLWTMHKAALAMDATILVPTVVYAQAWRGGRRSANIGRLVKACTLRDLDPETARRAGELCGAAGTDDIVDATVVTTAKRAGAVVVTSDPGDISKLAGATNLRLEIRIV</sequence>
<dbReference type="InterPro" id="IPR002716">
    <property type="entry name" value="PIN_dom"/>
</dbReference>
<evidence type="ECO:0000256" key="1">
    <source>
        <dbReference type="ARBA" id="ARBA00022722"/>
    </source>
</evidence>
<evidence type="ECO:0000313" key="6">
    <source>
        <dbReference type="EMBL" id="WIM98378.1"/>
    </source>
</evidence>
<dbReference type="EMBL" id="CP126980">
    <property type="protein sequence ID" value="WIM98378.1"/>
    <property type="molecule type" value="Genomic_DNA"/>
</dbReference>
<dbReference type="Pfam" id="PF01850">
    <property type="entry name" value="PIN"/>
    <property type="match status" value="1"/>
</dbReference>